<accession>A0A150G8T5</accession>
<evidence type="ECO:0000256" key="2">
    <source>
        <dbReference type="SAM" id="MobiDB-lite"/>
    </source>
</evidence>
<feature type="coiled-coil region" evidence="1">
    <location>
        <begin position="56"/>
        <end position="94"/>
    </location>
</feature>
<organism evidence="3 4">
    <name type="scientific">Gonium pectorale</name>
    <name type="common">Green alga</name>
    <dbReference type="NCBI Taxonomy" id="33097"/>
    <lineage>
        <taxon>Eukaryota</taxon>
        <taxon>Viridiplantae</taxon>
        <taxon>Chlorophyta</taxon>
        <taxon>core chlorophytes</taxon>
        <taxon>Chlorophyceae</taxon>
        <taxon>CS clade</taxon>
        <taxon>Chlamydomonadales</taxon>
        <taxon>Volvocaceae</taxon>
        <taxon>Gonium</taxon>
    </lineage>
</organism>
<name>A0A150G8T5_GONPE</name>
<sequence>MLRGVAADDTEEAWEEARLEEPSMPNHYRHQVEPVRNRGWDAERHPTRSEEERWAREEEERRMRAAMSQLESENKRLVEEMKRLEEDKARLLRLYRIPESSSQATGSFRAGMTPSAVSEHLADMYDCLAAWASRDPLAVELDAWVAKLGAGDPSWLRFAGYVGVPQLAQVKPARYLGRLIVMAAASEWMYDTVLVERASAGGAATATTQPASPVPRSACWDDGFSEQQAVPQQHGQSGGSAAAELERLWLGGALSGLPPQPLPGCPEEVRTKAADLRRAVFSAAYERLVKGGQSSAEQLYGTLADALYGSVRRTLWDGAGDKHRQLPAEGKAQLAAAVRGAVLAGTLARAIGGGEDNGRSGDGSDGDGGGDCNLGFVRTDCQAHYKRTNTYIPVDEEWQRDERGFSAVHQSGRVPGLLLSLCPGYKHAALQGVKCYSRERVAVVRAM</sequence>
<evidence type="ECO:0000313" key="3">
    <source>
        <dbReference type="EMBL" id="KXZ46269.1"/>
    </source>
</evidence>
<evidence type="ECO:0000313" key="4">
    <source>
        <dbReference type="Proteomes" id="UP000075714"/>
    </source>
</evidence>
<evidence type="ECO:0000256" key="1">
    <source>
        <dbReference type="SAM" id="Coils"/>
    </source>
</evidence>
<feature type="region of interest" description="Disordered" evidence="2">
    <location>
        <begin position="1"/>
        <end position="30"/>
    </location>
</feature>
<dbReference type="AlphaFoldDB" id="A0A150G8T5"/>
<reference evidence="4" key="1">
    <citation type="journal article" date="2016" name="Nat. Commun.">
        <title>The Gonium pectorale genome demonstrates co-option of cell cycle regulation during the evolution of multicellularity.</title>
        <authorList>
            <person name="Hanschen E.R."/>
            <person name="Marriage T.N."/>
            <person name="Ferris P.J."/>
            <person name="Hamaji T."/>
            <person name="Toyoda A."/>
            <person name="Fujiyama A."/>
            <person name="Neme R."/>
            <person name="Noguchi H."/>
            <person name="Minakuchi Y."/>
            <person name="Suzuki M."/>
            <person name="Kawai-Toyooka H."/>
            <person name="Smith D.R."/>
            <person name="Sparks H."/>
            <person name="Anderson J."/>
            <person name="Bakaric R."/>
            <person name="Luria V."/>
            <person name="Karger A."/>
            <person name="Kirschner M.W."/>
            <person name="Durand P.M."/>
            <person name="Michod R.E."/>
            <person name="Nozaki H."/>
            <person name="Olson B.J."/>
        </authorList>
    </citation>
    <scope>NUCLEOTIDE SEQUENCE [LARGE SCALE GENOMIC DNA]</scope>
    <source>
        <strain evidence="4">NIES-2863</strain>
    </source>
</reference>
<keyword evidence="1" id="KW-0175">Coiled coil</keyword>
<keyword evidence="4" id="KW-1185">Reference proteome</keyword>
<proteinExistence type="predicted"/>
<comment type="caution">
    <text evidence="3">The sequence shown here is derived from an EMBL/GenBank/DDBJ whole genome shotgun (WGS) entry which is preliminary data.</text>
</comment>
<gene>
    <name evidence="3" type="ORF">GPECTOR_45g139</name>
</gene>
<dbReference type="EMBL" id="LSYV01000046">
    <property type="protein sequence ID" value="KXZ46269.1"/>
    <property type="molecule type" value="Genomic_DNA"/>
</dbReference>
<dbReference type="Proteomes" id="UP000075714">
    <property type="component" value="Unassembled WGS sequence"/>
</dbReference>
<protein>
    <submittedName>
        <fullName evidence="3">Uncharacterized protein</fullName>
    </submittedName>
</protein>